<gene>
    <name evidence="6" type="ORF">IF202_12190</name>
</gene>
<sequence length="315" mass="35861">MDTDDQQNEKHFEKMDLRKLPPLKALKGFEAAARLSSVRGAAEELNLTHPAISHQIQTLEASLASKLFTREGRHIQLTEAGKQYYQFVRKALDILITGSEEIRDNTSQPALRIQTYITTSIRWLAPRLPKFKKQNPDIRLQVSTYNADWNFDEKHADIGIICKTQPLPDHLSWQPLFQSQVFPVCSPEFFTTLPQDIQPKDLPRYPLISVYTEDKYWTWIDWFESANVQVSQQELNPKILEVDTLAAALEMAVVGEGIALVNGPFADNDLATGRLVVPIHHYTKGLGEWGIVCHKNLTKDKRAKAFIDWLVAQAS</sequence>
<dbReference type="InterPro" id="IPR036390">
    <property type="entry name" value="WH_DNA-bd_sf"/>
</dbReference>
<name>A0ABR8P1R2_9GAMM</name>
<dbReference type="Gene3D" id="1.10.10.10">
    <property type="entry name" value="Winged helix-like DNA-binding domain superfamily/Winged helix DNA-binding domain"/>
    <property type="match status" value="1"/>
</dbReference>
<dbReference type="InterPro" id="IPR058163">
    <property type="entry name" value="LysR-type_TF_proteobact-type"/>
</dbReference>
<dbReference type="InterPro" id="IPR000847">
    <property type="entry name" value="LysR_HTH_N"/>
</dbReference>
<keyword evidence="2" id="KW-0805">Transcription regulation</keyword>
<dbReference type="RefSeq" id="WP_191595198.1">
    <property type="nucleotide sequence ID" value="NZ_JACYFC010000004.1"/>
</dbReference>
<dbReference type="PANTHER" id="PTHR30537">
    <property type="entry name" value="HTH-TYPE TRANSCRIPTIONAL REGULATOR"/>
    <property type="match status" value="1"/>
</dbReference>
<dbReference type="PRINTS" id="PR00039">
    <property type="entry name" value="HTHLYSR"/>
</dbReference>
<evidence type="ECO:0000256" key="1">
    <source>
        <dbReference type="ARBA" id="ARBA00009437"/>
    </source>
</evidence>
<dbReference type="Gene3D" id="3.40.190.10">
    <property type="entry name" value="Periplasmic binding protein-like II"/>
    <property type="match status" value="2"/>
</dbReference>
<evidence type="ECO:0000256" key="4">
    <source>
        <dbReference type="ARBA" id="ARBA00023163"/>
    </source>
</evidence>
<dbReference type="InterPro" id="IPR005119">
    <property type="entry name" value="LysR_subst-bd"/>
</dbReference>
<dbReference type="SUPFAM" id="SSF46785">
    <property type="entry name" value="Winged helix' DNA-binding domain"/>
    <property type="match status" value="1"/>
</dbReference>
<dbReference type="SUPFAM" id="SSF53850">
    <property type="entry name" value="Periplasmic binding protein-like II"/>
    <property type="match status" value="1"/>
</dbReference>
<evidence type="ECO:0000313" key="6">
    <source>
        <dbReference type="EMBL" id="MBD5771805.1"/>
    </source>
</evidence>
<proteinExistence type="inferred from homology"/>
<keyword evidence="3" id="KW-0238">DNA-binding</keyword>
<keyword evidence="7" id="KW-1185">Reference proteome</keyword>
<evidence type="ECO:0000313" key="7">
    <source>
        <dbReference type="Proteomes" id="UP000604161"/>
    </source>
</evidence>
<reference evidence="6 7" key="1">
    <citation type="submission" date="2020-09" db="EMBL/GenBank/DDBJ databases">
        <title>Marinomonas sp. nov., isolated from the cysticercosis algae of Qingdao, China.</title>
        <authorList>
            <person name="Sun X."/>
        </authorList>
    </citation>
    <scope>NUCLEOTIDE SEQUENCE [LARGE SCALE GENOMIC DNA]</scope>
    <source>
        <strain evidence="6 7">SM2066</strain>
    </source>
</reference>
<accession>A0ABR8P1R2</accession>
<evidence type="ECO:0000256" key="3">
    <source>
        <dbReference type="ARBA" id="ARBA00023125"/>
    </source>
</evidence>
<dbReference type="Proteomes" id="UP000604161">
    <property type="component" value="Unassembled WGS sequence"/>
</dbReference>
<dbReference type="EMBL" id="JACYFC010000004">
    <property type="protein sequence ID" value="MBD5771805.1"/>
    <property type="molecule type" value="Genomic_DNA"/>
</dbReference>
<dbReference type="PANTHER" id="PTHR30537:SF79">
    <property type="entry name" value="TRANSCRIPTIONAL REGULATOR-RELATED"/>
    <property type="match status" value="1"/>
</dbReference>
<keyword evidence="4" id="KW-0804">Transcription</keyword>
<dbReference type="InterPro" id="IPR036388">
    <property type="entry name" value="WH-like_DNA-bd_sf"/>
</dbReference>
<comment type="similarity">
    <text evidence="1">Belongs to the LysR transcriptional regulatory family.</text>
</comment>
<organism evidence="6 7">
    <name type="scientific">Marinomonas colpomeniae</name>
    <dbReference type="NCBI Taxonomy" id="2774408"/>
    <lineage>
        <taxon>Bacteria</taxon>
        <taxon>Pseudomonadati</taxon>
        <taxon>Pseudomonadota</taxon>
        <taxon>Gammaproteobacteria</taxon>
        <taxon>Oceanospirillales</taxon>
        <taxon>Oceanospirillaceae</taxon>
        <taxon>Marinomonas</taxon>
    </lineage>
</organism>
<dbReference type="Pfam" id="PF00126">
    <property type="entry name" value="HTH_1"/>
    <property type="match status" value="1"/>
</dbReference>
<protein>
    <submittedName>
        <fullName evidence="6">LysR family transcriptional regulator</fullName>
    </submittedName>
</protein>
<evidence type="ECO:0000259" key="5">
    <source>
        <dbReference type="PROSITE" id="PS50931"/>
    </source>
</evidence>
<comment type="caution">
    <text evidence="6">The sequence shown here is derived from an EMBL/GenBank/DDBJ whole genome shotgun (WGS) entry which is preliminary data.</text>
</comment>
<dbReference type="PROSITE" id="PS50931">
    <property type="entry name" value="HTH_LYSR"/>
    <property type="match status" value="1"/>
</dbReference>
<dbReference type="Pfam" id="PF03466">
    <property type="entry name" value="LysR_substrate"/>
    <property type="match status" value="1"/>
</dbReference>
<feature type="domain" description="HTH lysR-type" evidence="5">
    <location>
        <begin position="21"/>
        <end position="78"/>
    </location>
</feature>
<evidence type="ECO:0000256" key="2">
    <source>
        <dbReference type="ARBA" id="ARBA00023015"/>
    </source>
</evidence>